<dbReference type="PANTHER" id="PTHR35868:SF3">
    <property type="entry name" value="DUF2804 DOMAIN-CONTAINING PROTEIN"/>
    <property type="match status" value="1"/>
</dbReference>
<keyword evidence="3" id="KW-1185">Reference proteome</keyword>
<dbReference type="Pfam" id="PF10974">
    <property type="entry name" value="DUF2804"/>
    <property type="match status" value="1"/>
</dbReference>
<evidence type="ECO:0000313" key="3">
    <source>
        <dbReference type="Proteomes" id="UP000437709"/>
    </source>
</evidence>
<reference evidence="2 3" key="1">
    <citation type="submission" date="2019-10" db="EMBL/GenBank/DDBJ databases">
        <title>Georgenia wutianyii sp. nov. and Georgenia yuyongxinii sp. nov. isolated from plateau pika (Ochotona curzoniae) in the Qinghai-Tibet plateau of China.</title>
        <authorList>
            <person name="Tian Z."/>
        </authorList>
    </citation>
    <scope>NUCLEOTIDE SEQUENCE [LARGE SCALE GENOMIC DNA]</scope>
    <source>
        <strain evidence="2 3">JCM 19765</strain>
    </source>
</reference>
<dbReference type="AlphaFoldDB" id="A0A6N7EFM8"/>
<dbReference type="OrthoDB" id="9762066at2"/>
<name>A0A6N7EFM8_9MICO</name>
<dbReference type="PANTHER" id="PTHR35868">
    <property type="entry name" value="DUF2804 DOMAIN-CONTAINING PROTEIN-RELATED"/>
    <property type="match status" value="1"/>
</dbReference>
<sequence length="423" mass="46245">MFPPRDRDSSTAQASDHPDGEPWASSDGDGAARRASRPPGNGIRPPILDRNSGPRPAPVRRVPGRDLSHDDGVLAEITTPVDLCLPSGALNPAAVGWTRAPLHRANLRQATDVRETLTDALGRAAMWSRTKRWEYWCVVTPTHVLTLTVSSLNYAGHHQVWLLDRTTGEEIDCTATAPLARDVRMPSRWGAGPVRARSGSVAIAIDPYPGDGPRPDVRIRAITPRLRVDLTVEVPAGHECLGVVVPWSERLFQYTVKDVALPVGGSIWLDEDEIQVDAAAPSWAVSDYGRGRWPYSVVWNWGAGSGVVDGVVTGLQLGGKWTDDTGSTENALVLDGQVHYLDEDLSWAYDVADRTAPWFVTGWRVQVRLQPFHERVASTNLGFVSSTTAQCFGTWTGWVVDDAGTRRRVDGLVGFAEEVANRW</sequence>
<evidence type="ECO:0000256" key="1">
    <source>
        <dbReference type="SAM" id="MobiDB-lite"/>
    </source>
</evidence>
<dbReference type="InterPro" id="IPR021243">
    <property type="entry name" value="DUF2804"/>
</dbReference>
<feature type="region of interest" description="Disordered" evidence="1">
    <location>
        <begin position="1"/>
        <end position="68"/>
    </location>
</feature>
<dbReference type="EMBL" id="WHPC01000020">
    <property type="protein sequence ID" value="MPV36840.1"/>
    <property type="molecule type" value="Genomic_DNA"/>
</dbReference>
<dbReference type="Proteomes" id="UP000437709">
    <property type="component" value="Unassembled WGS sequence"/>
</dbReference>
<comment type="caution">
    <text evidence="2">The sequence shown here is derived from an EMBL/GenBank/DDBJ whole genome shotgun (WGS) entry which is preliminary data.</text>
</comment>
<gene>
    <name evidence="2" type="ORF">GB881_07175</name>
</gene>
<accession>A0A6N7EFM8</accession>
<organism evidence="2 3">
    <name type="scientific">Georgenia subflava</name>
    <dbReference type="NCBI Taxonomy" id="1622177"/>
    <lineage>
        <taxon>Bacteria</taxon>
        <taxon>Bacillati</taxon>
        <taxon>Actinomycetota</taxon>
        <taxon>Actinomycetes</taxon>
        <taxon>Micrococcales</taxon>
        <taxon>Bogoriellaceae</taxon>
        <taxon>Georgenia</taxon>
    </lineage>
</organism>
<evidence type="ECO:0000313" key="2">
    <source>
        <dbReference type="EMBL" id="MPV36840.1"/>
    </source>
</evidence>
<proteinExistence type="predicted"/>
<protein>
    <submittedName>
        <fullName evidence="2">DUF2804 family protein</fullName>
    </submittedName>
</protein>